<feature type="domain" description="LytR/CpsA/Psr regulator C-terminal" evidence="4">
    <location>
        <begin position="346"/>
        <end position="431"/>
    </location>
</feature>
<dbReference type="PANTHER" id="PTHR33392:SF6">
    <property type="entry name" value="POLYISOPRENYL-TEICHOIC ACID--PEPTIDOGLYCAN TEICHOIC ACID TRANSFERASE TAGU"/>
    <property type="match status" value="1"/>
</dbReference>
<proteinExistence type="inferred from homology"/>
<gene>
    <name evidence="5" type="ORF">H9637_08350</name>
</gene>
<feature type="transmembrane region" description="Helical" evidence="2">
    <location>
        <begin position="24"/>
        <end position="47"/>
    </location>
</feature>
<keyword evidence="2" id="KW-1133">Transmembrane helix</keyword>
<evidence type="ECO:0000256" key="2">
    <source>
        <dbReference type="SAM" id="Phobius"/>
    </source>
</evidence>
<keyword evidence="2" id="KW-0472">Membrane</keyword>
<protein>
    <submittedName>
        <fullName evidence="5">LCP family protein</fullName>
    </submittedName>
</protein>
<evidence type="ECO:0000256" key="1">
    <source>
        <dbReference type="ARBA" id="ARBA00006068"/>
    </source>
</evidence>
<feature type="domain" description="Cell envelope-related transcriptional attenuator" evidence="3">
    <location>
        <begin position="95"/>
        <end position="249"/>
    </location>
</feature>
<evidence type="ECO:0000259" key="4">
    <source>
        <dbReference type="Pfam" id="PF13399"/>
    </source>
</evidence>
<dbReference type="Proteomes" id="UP000627166">
    <property type="component" value="Unassembled WGS sequence"/>
</dbReference>
<evidence type="ECO:0000313" key="5">
    <source>
        <dbReference type="EMBL" id="MBD8047048.1"/>
    </source>
</evidence>
<dbReference type="InterPro" id="IPR027381">
    <property type="entry name" value="LytR/CpsA/Psr_C"/>
</dbReference>
<dbReference type="RefSeq" id="WP_191740021.1">
    <property type="nucleotide sequence ID" value="NZ_JACSQB010000061.1"/>
</dbReference>
<keyword evidence="2" id="KW-0812">Transmembrane</keyword>
<dbReference type="Pfam" id="PF03816">
    <property type="entry name" value="LytR_cpsA_psr"/>
    <property type="match status" value="1"/>
</dbReference>
<comment type="caution">
    <text evidence="5">The sequence shown here is derived from an EMBL/GenBank/DDBJ whole genome shotgun (WGS) entry which is preliminary data.</text>
</comment>
<sequence>MEGNKKGNNESVRKNRRKKKKSSILLRVLFILLLIGVLISGGLYAYLSSFNNNSVELEKNNNVNKPSSSDGSVNFLVMGLDLGSGDENDNNDPKRTDTIMLVHYNGKEKRYDVISIPRDTKVTIDGEEQKINAAHAIGGVQYLVDSVEELLNINIDYYIKVNTIAFRKFIDALGGVDVVIERNMYYDDPTQDLHIYFEASKEPQHLDGKDAENFVRWRQNNDGTGLVEGDMGRIKEQQKFFKTLLAKIQSPSIIPKLPNVLSVFPKYIETNLSALNIMDYGLSLANTPKEKVNFHIISGEDAWIGGISYFIYTPESNSDILSILNNEKSIDTNAGNQVEGFKKNKIRINILNSTLKEGLAKNFGENIEKKGYTQYSTGNANENRQTSKIKIYGLNENDVEIIKKDFNIDDVEYMSEYNENFEVEVILGEDWDFVY</sequence>
<keyword evidence="6" id="KW-1185">Reference proteome</keyword>
<dbReference type="Pfam" id="PF13399">
    <property type="entry name" value="LytR_C"/>
    <property type="match status" value="1"/>
</dbReference>
<dbReference type="EMBL" id="JACSQB010000061">
    <property type="protein sequence ID" value="MBD8047048.1"/>
    <property type="molecule type" value="Genomic_DNA"/>
</dbReference>
<dbReference type="PANTHER" id="PTHR33392">
    <property type="entry name" value="POLYISOPRENYL-TEICHOIC ACID--PEPTIDOGLYCAN TEICHOIC ACID TRANSFERASE TAGU"/>
    <property type="match status" value="1"/>
</dbReference>
<accession>A0ABR8YSQ0</accession>
<reference evidence="5 6" key="1">
    <citation type="submission" date="2020-08" db="EMBL/GenBank/DDBJ databases">
        <title>A Genomic Blueprint of the Chicken Gut Microbiome.</title>
        <authorList>
            <person name="Gilroy R."/>
            <person name="Ravi A."/>
            <person name="Getino M."/>
            <person name="Pursley I."/>
            <person name="Horton D.L."/>
            <person name="Alikhan N.-F."/>
            <person name="Baker D."/>
            <person name="Gharbi K."/>
            <person name="Hall N."/>
            <person name="Watson M."/>
            <person name="Adriaenssens E.M."/>
            <person name="Foster-Nyarko E."/>
            <person name="Jarju S."/>
            <person name="Secka A."/>
            <person name="Antonio M."/>
            <person name="Oren A."/>
            <person name="Chaudhuri R."/>
            <person name="La Ragione R.M."/>
            <person name="Hildebrand F."/>
            <person name="Pallen M.J."/>
        </authorList>
    </citation>
    <scope>NUCLEOTIDE SEQUENCE [LARGE SCALE GENOMIC DNA]</scope>
    <source>
        <strain evidence="5 6">N37</strain>
    </source>
</reference>
<evidence type="ECO:0000259" key="3">
    <source>
        <dbReference type="Pfam" id="PF03816"/>
    </source>
</evidence>
<dbReference type="InterPro" id="IPR050922">
    <property type="entry name" value="LytR/CpsA/Psr_CW_biosynth"/>
</dbReference>
<comment type="similarity">
    <text evidence="1">Belongs to the LytR/CpsA/Psr (LCP) family.</text>
</comment>
<evidence type="ECO:0000313" key="6">
    <source>
        <dbReference type="Proteomes" id="UP000627166"/>
    </source>
</evidence>
<organism evidence="5 6">
    <name type="scientific">Clostridium faecium</name>
    <dbReference type="NCBI Taxonomy" id="2762223"/>
    <lineage>
        <taxon>Bacteria</taxon>
        <taxon>Bacillati</taxon>
        <taxon>Bacillota</taxon>
        <taxon>Clostridia</taxon>
        <taxon>Eubacteriales</taxon>
        <taxon>Clostridiaceae</taxon>
        <taxon>Clostridium</taxon>
    </lineage>
</organism>
<dbReference type="InterPro" id="IPR004474">
    <property type="entry name" value="LytR_CpsA_psr"/>
</dbReference>
<dbReference type="NCBIfam" id="TIGR00350">
    <property type="entry name" value="lytR_cpsA_psr"/>
    <property type="match status" value="1"/>
</dbReference>
<dbReference type="Gene3D" id="3.40.630.190">
    <property type="entry name" value="LCP protein"/>
    <property type="match status" value="1"/>
</dbReference>
<dbReference type="Gene3D" id="3.30.70.2390">
    <property type="match status" value="1"/>
</dbReference>
<name>A0ABR8YSQ0_9CLOT</name>